<sequence>MANIAQYETKDGKLRYEFYLYVGQDALTGKGKRVHRRGFRTKKEATLAASRMELASAKSDLANRRPRTFEQVYEEWYSSYINTVRESTYAHTRNMFDTHILPLFGDKQVSNITQPMLQRAVNEWAKIATRNYRRWFNHTARVLDYAVQRGYLDVNPAKRVTIPKQQELPGDELPNFWDRHELARFFGYIDAKDEPKKNALFRVLAFGGLRRGECLALTWGDVDLSQGTVRVNKTLTQGLKGHQIVQAPKTRRGRRTVTIDPKTVQALRYWRIQQMKLFISLGMNANRPDQLVFSTRNNTHMYLNQPEKWLKAIEKAHNIQHTITIHGFRHSHASALFAAGASIPEVQARLGHEDAGTTLNVYTHVTKDQNSETAQMVANYLNF</sequence>
<feature type="domain" description="Tyr recombinase" evidence="6">
    <location>
        <begin position="172"/>
        <end position="375"/>
    </location>
</feature>
<dbReference type="Pfam" id="PF14659">
    <property type="entry name" value="Phage_int_SAM_3"/>
    <property type="match status" value="1"/>
</dbReference>
<dbReference type="InterPro" id="IPR010998">
    <property type="entry name" value="Integrase_recombinase_N"/>
</dbReference>
<evidence type="ECO:0000256" key="5">
    <source>
        <dbReference type="PROSITE-ProRule" id="PRU01248"/>
    </source>
</evidence>
<evidence type="ECO:0000313" key="8">
    <source>
        <dbReference type="EMBL" id="KRL87049.1"/>
    </source>
</evidence>
<dbReference type="InterPro" id="IPR002104">
    <property type="entry name" value="Integrase_catalytic"/>
</dbReference>
<keyword evidence="2" id="KW-0229">DNA integration</keyword>
<dbReference type="InterPro" id="IPR050808">
    <property type="entry name" value="Phage_Integrase"/>
</dbReference>
<evidence type="ECO:0000256" key="3">
    <source>
        <dbReference type="ARBA" id="ARBA00023125"/>
    </source>
</evidence>
<dbReference type="Gene3D" id="1.10.443.10">
    <property type="entry name" value="Intergrase catalytic core"/>
    <property type="match status" value="1"/>
</dbReference>
<evidence type="ECO:0000313" key="9">
    <source>
        <dbReference type="Proteomes" id="UP000051922"/>
    </source>
</evidence>
<dbReference type="PANTHER" id="PTHR30629">
    <property type="entry name" value="PROPHAGE INTEGRASE"/>
    <property type="match status" value="1"/>
</dbReference>
<dbReference type="GO" id="GO:0003677">
    <property type="term" value="F:DNA binding"/>
    <property type="evidence" value="ECO:0007669"/>
    <property type="project" value="UniProtKB-UniRule"/>
</dbReference>
<comment type="caution">
    <text evidence="8">The sequence shown here is derived from an EMBL/GenBank/DDBJ whole genome shotgun (WGS) entry which is preliminary data.</text>
</comment>
<dbReference type="AlphaFoldDB" id="A0A0R1U0R9"/>
<dbReference type="Pfam" id="PF00589">
    <property type="entry name" value="Phage_integrase"/>
    <property type="match status" value="1"/>
</dbReference>
<proteinExistence type="inferred from homology"/>
<protein>
    <submittedName>
        <fullName evidence="8">Phage-related integrase</fullName>
    </submittedName>
</protein>
<dbReference type="RefSeq" id="WP_056956318.1">
    <property type="nucleotide sequence ID" value="NZ_AZFJ01000032.1"/>
</dbReference>
<evidence type="ECO:0000256" key="4">
    <source>
        <dbReference type="ARBA" id="ARBA00023172"/>
    </source>
</evidence>
<dbReference type="OrthoDB" id="9803188at2"/>
<dbReference type="STRING" id="1423783.FC50_GL000018"/>
<dbReference type="Proteomes" id="UP000051922">
    <property type="component" value="Unassembled WGS sequence"/>
</dbReference>
<dbReference type="PROSITE" id="PS51900">
    <property type="entry name" value="CB"/>
    <property type="match status" value="1"/>
</dbReference>
<keyword evidence="3 5" id="KW-0238">DNA-binding</keyword>
<feature type="domain" description="Core-binding (CB)" evidence="7">
    <location>
        <begin position="67"/>
        <end position="147"/>
    </location>
</feature>
<evidence type="ECO:0000256" key="1">
    <source>
        <dbReference type="ARBA" id="ARBA00008857"/>
    </source>
</evidence>
<dbReference type="GO" id="GO:0015074">
    <property type="term" value="P:DNA integration"/>
    <property type="evidence" value="ECO:0007669"/>
    <property type="project" value="UniProtKB-KW"/>
</dbReference>
<evidence type="ECO:0000259" key="7">
    <source>
        <dbReference type="PROSITE" id="PS51900"/>
    </source>
</evidence>
<dbReference type="InterPro" id="IPR044068">
    <property type="entry name" value="CB"/>
</dbReference>
<dbReference type="InterPro" id="IPR013762">
    <property type="entry name" value="Integrase-like_cat_sf"/>
</dbReference>
<name>A0A0R1U0R9_9LACO</name>
<dbReference type="EMBL" id="AZFJ01000032">
    <property type="protein sequence ID" value="KRL87049.1"/>
    <property type="molecule type" value="Genomic_DNA"/>
</dbReference>
<keyword evidence="9" id="KW-1185">Reference proteome</keyword>
<dbReference type="PATRIC" id="fig|1423783.4.peg.20"/>
<dbReference type="Pfam" id="PF14657">
    <property type="entry name" value="Arm-DNA-bind_4"/>
    <property type="match status" value="1"/>
</dbReference>
<dbReference type="GO" id="GO:0006310">
    <property type="term" value="P:DNA recombination"/>
    <property type="evidence" value="ECO:0007669"/>
    <property type="project" value="UniProtKB-KW"/>
</dbReference>
<dbReference type="InterPro" id="IPR028259">
    <property type="entry name" value="AP2-like_int_N"/>
</dbReference>
<comment type="similarity">
    <text evidence="1">Belongs to the 'phage' integrase family.</text>
</comment>
<organism evidence="8 9">
    <name type="scientific">Lacticaseibacillus pantheris DSM 15945 = JCM 12539 = NBRC 106106</name>
    <dbReference type="NCBI Taxonomy" id="1423783"/>
    <lineage>
        <taxon>Bacteria</taxon>
        <taxon>Bacillati</taxon>
        <taxon>Bacillota</taxon>
        <taxon>Bacilli</taxon>
        <taxon>Lactobacillales</taxon>
        <taxon>Lactobacillaceae</taxon>
        <taxon>Lacticaseibacillus</taxon>
    </lineage>
</organism>
<dbReference type="PROSITE" id="PS51898">
    <property type="entry name" value="TYR_RECOMBINASE"/>
    <property type="match status" value="1"/>
</dbReference>
<reference evidence="8 9" key="1">
    <citation type="journal article" date="2015" name="Genome Announc.">
        <title>Expanding the biotechnology potential of lactobacilli through comparative genomics of 213 strains and associated genera.</title>
        <authorList>
            <person name="Sun Z."/>
            <person name="Harris H.M."/>
            <person name="McCann A."/>
            <person name="Guo C."/>
            <person name="Argimon S."/>
            <person name="Zhang W."/>
            <person name="Yang X."/>
            <person name="Jeffery I.B."/>
            <person name="Cooney J.C."/>
            <person name="Kagawa T.F."/>
            <person name="Liu W."/>
            <person name="Song Y."/>
            <person name="Salvetti E."/>
            <person name="Wrobel A."/>
            <person name="Rasinkangas P."/>
            <person name="Parkhill J."/>
            <person name="Rea M.C."/>
            <person name="O'Sullivan O."/>
            <person name="Ritari J."/>
            <person name="Douillard F.P."/>
            <person name="Paul Ross R."/>
            <person name="Yang R."/>
            <person name="Briner A.E."/>
            <person name="Felis G.E."/>
            <person name="de Vos W.M."/>
            <person name="Barrangou R."/>
            <person name="Klaenhammer T.R."/>
            <person name="Caufield P.W."/>
            <person name="Cui Y."/>
            <person name="Zhang H."/>
            <person name="O'Toole P.W."/>
        </authorList>
    </citation>
    <scope>NUCLEOTIDE SEQUENCE [LARGE SCALE GENOMIC DNA]</scope>
    <source>
        <strain evidence="8 9">DSM 15945</strain>
    </source>
</reference>
<gene>
    <name evidence="8" type="ORF">FC50_GL000018</name>
</gene>
<dbReference type="CDD" id="cd01189">
    <property type="entry name" value="INT_ICEBs1_C_like"/>
    <property type="match status" value="1"/>
</dbReference>
<accession>A0A0R1U0R9</accession>
<evidence type="ECO:0000259" key="6">
    <source>
        <dbReference type="PROSITE" id="PS51898"/>
    </source>
</evidence>
<dbReference type="PANTHER" id="PTHR30629:SF2">
    <property type="entry name" value="PROPHAGE INTEGRASE INTS-RELATED"/>
    <property type="match status" value="1"/>
</dbReference>
<evidence type="ECO:0000256" key="2">
    <source>
        <dbReference type="ARBA" id="ARBA00022908"/>
    </source>
</evidence>
<keyword evidence="4" id="KW-0233">DNA recombination</keyword>
<dbReference type="InterPro" id="IPR011010">
    <property type="entry name" value="DNA_brk_join_enz"/>
</dbReference>
<dbReference type="Gene3D" id="1.10.150.130">
    <property type="match status" value="1"/>
</dbReference>
<dbReference type="SUPFAM" id="SSF56349">
    <property type="entry name" value="DNA breaking-rejoining enzymes"/>
    <property type="match status" value="1"/>
</dbReference>
<dbReference type="InterPro" id="IPR004107">
    <property type="entry name" value="Integrase_SAM-like_N"/>
</dbReference>